<reference evidence="1 2" key="1">
    <citation type="submission" date="2016-10" db="EMBL/GenBank/DDBJ databases">
        <authorList>
            <person name="de Groot N.N."/>
        </authorList>
    </citation>
    <scope>NUCLEOTIDE SEQUENCE [LARGE SCALE GENOMIC DNA]</scope>
    <source>
        <strain evidence="1 2">DSM 44892</strain>
    </source>
</reference>
<evidence type="ECO:0000313" key="1">
    <source>
        <dbReference type="EMBL" id="SDH03974.1"/>
    </source>
</evidence>
<dbReference type="GO" id="GO:0004806">
    <property type="term" value="F:triacylglycerol lipase activity"/>
    <property type="evidence" value="ECO:0007669"/>
    <property type="project" value="InterPro"/>
</dbReference>
<dbReference type="Pfam" id="PF03583">
    <property type="entry name" value="LIP"/>
    <property type="match status" value="1"/>
</dbReference>
<organism evidence="1 2">
    <name type="scientific">Rhodococcus triatomae</name>
    <dbReference type="NCBI Taxonomy" id="300028"/>
    <lineage>
        <taxon>Bacteria</taxon>
        <taxon>Bacillati</taxon>
        <taxon>Actinomycetota</taxon>
        <taxon>Actinomycetes</taxon>
        <taxon>Mycobacteriales</taxon>
        <taxon>Nocardiaceae</taxon>
        <taxon>Rhodococcus</taxon>
    </lineage>
</organism>
<dbReference type="Gene3D" id="3.40.50.1820">
    <property type="entry name" value="alpha/beta hydrolase"/>
    <property type="match status" value="1"/>
</dbReference>
<sequence length="594" mass="60508">MSESDIRLPRWLLGVAALVCIAAGLALTLRPAASLDALVVLLGTALAGVGVAEIAGATRIRQRWLSVATGVIFLVGAAAVVAWPGATLSGLAPLTALTLIVGGIVKVLSGIRNGHRTSIAAGAASVTSIAAGAASVTSIAAGAASVIFGAVALSWPDATLLALAVLTGPVAVLFGFATGIRALRPTAHRPRRVAAVASVLALVAALGSLALSVRLNSERFTGPDAFYAAPADVPDTSGVLLRSEPWTADGIPDDTRAWRILYTTTRDEGVPAVASGVVVLPETSSPEPLPVLAWAHGTTGVAPKCAPSLSQEPYGTADAILGAATANGWAVVATDYVGLGTEGPHPYLIGQGQGRSVLDSVRAAHQLVPALELVPALDERTVVWGHSQGGNAALWTGILGPTYAPDVRLSGVAALSPATDLPGLVGYLAEIAGGAVFASYVADAYSRTYPDVDFAEVVAPEARTLAREDAGRCLGEGAIAVSVGTALAVPDILADGQPDERFLHRLAENTPDGPIDVPVLIGQGAADPLILESVQTGFVAKLCEQPRQIDYRTYPGADHNSVIAAESPLVPELIEWTVGRFAGEAVDDECGPIP</sequence>
<dbReference type="Proteomes" id="UP000183263">
    <property type="component" value="Unassembled WGS sequence"/>
</dbReference>
<accession>A0A1G7Z5L1</accession>
<protein>
    <submittedName>
        <fullName evidence="1">Uncharacterized membrane protein HdeD, DUF308 family</fullName>
    </submittedName>
</protein>
<dbReference type="OrthoDB" id="9798122at2"/>
<dbReference type="InterPro" id="IPR005152">
    <property type="entry name" value="Lipase_secreted"/>
</dbReference>
<dbReference type="PANTHER" id="PTHR34853">
    <property type="match status" value="1"/>
</dbReference>
<keyword evidence="2" id="KW-1185">Reference proteome</keyword>
<dbReference type="RefSeq" id="WP_072736789.1">
    <property type="nucleotide sequence ID" value="NZ_CP048813.1"/>
</dbReference>
<dbReference type="EMBL" id="FNDN01000001">
    <property type="protein sequence ID" value="SDH03974.1"/>
    <property type="molecule type" value="Genomic_DNA"/>
</dbReference>
<proteinExistence type="predicted"/>
<dbReference type="InterPro" id="IPR029058">
    <property type="entry name" value="AB_hydrolase_fold"/>
</dbReference>
<dbReference type="Pfam" id="PF03729">
    <property type="entry name" value="DUF308"/>
    <property type="match status" value="2"/>
</dbReference>
<evidence type="ECO:0000313" key="2">
    <source>
        <dbReference type="Proteomes" id="UP000183263"/>
    </source>
</evidence>
<dbReference type="Gene3D" id="1.10.260.130">
    <property type="match status" value="1"/>
</dbReference>
<dbReference type="PANTHER" id="PTHR34853:SF1">
    <property type="entry name" value="LIPASE 5"/>
    <property type="match status" value="1"/>
</dbReference>
<dbReference type="InterPro" id="IPR005325">
    <property type="entry name" value="DUF308_memb"/>
</dbReference>
<name>A0A1G7Z5L1_9NOCA</name>
<dbReference type="GO" id="GO:0016042">
    <property type="term" value="P:lipid catabolic process"/>
    <property type="evidence" value="ECO:0007669"/>
    <property type="project" value="InterPro"/>
</dbReference>
<gene>
    <name evidence="1" type="ORF">SAMN05444695_10111</name>
</gene>
<dbReference type="SUPFAM" id="SSF53474">
    <property type="entry name" value="alpha/beta-Hydrolases"/>
    <property type="match status" value="1"/>
</dbReference>
<dbReference type="AlphaFoldDB" id="A0A1G7Z5L1"/>